<dbReference type="InterPro" id="IPR005617">
    <property type="entry name" value="Groucho/TLE_N"/>
</dbReference>
<protein>
    <recommendedName>
        <fullName evidence="5">Groucho/TLE N-terminal Q-rich domain-containing protein</fullName>
    </recommendedName>
</protein>
<keyword evidence="3" id="KW-0539">Nucleus</keyword>
<gene>
    <name evidence="6" type="ORF">RUM44_005994</name>
</gene>
<evidence type="ECO:0000259" key="5">
    <source>
        <dbReference type="Pfam" id="PF03920"/>
    </source>
</evidence>
<evidence type="ECO:0000256" key="4">
    <source>
        <dbReference type="SAM" id="MobiDB-lite"/>
    </source>
</evidence>
<dbReference type="EMBL" id="JAWJWF010000006">
    <property type="protein sequence ID" value="KAK6631467.1"/>
    <property type="molecule type" value="Genomic_DNA"/>
</dbReference>
<evidence type="ECO:0000256" key="1">
    <source>
        <dbReference type="ARBA" id="ARBA00004123"/>
    </source>
</evidence>
<evidence type="ECO:0000256" key="2">
    <source>
        <dbReference type="ARBA" id="ARBA00005969"/>
    </source>
</evidence>
<feature type="domain" description="Groucho/TLE N-terminal Q-rich" evidence="5">
    <location>
        <begin position="10"/>
        <end position="56"/>
    </location>
</feature>
<dbReference type="Proteomes" id="UP001359485">
    <property type="component" value="Unassembled WGS sequence"/>
</dbReference>
<comment type="similarity">
    <text evidence="2">Belongs to the WD repeat Groucho/TLE family.</text>
</comment>
<dbReference type="PANTHER" id="PTHR10814:SF21">
    <property type="entry name" value="PROTEIN GROUCHO"/>
    <property type="match status" value="1"/>
</dbReference>
<sequence>MGPPPQPGQLKFTVAETCERIKEEFNFLQAQYHTLKLECEKLATEKTEMQRHYVMSKSFNIRRRGGGYGINEDENENEKKNDGQG</sequence>
<reference evidence="6 7" key="1">
    <citation type="submission" date="2023-09" db="EMBL/GenBank/DDBJ databases">
        <title>Genomes of two closely related lineages of the louse Polyplax serrata with different host specificities.</title>
        <authorList>
            <person name="Martinu J."/>
            <person name="Tarabai H."/>
            <person name="Stefka J."/>
            <person name="Hypsa V."/>
        </authorList>
    </citation>
    <scope>NUCLEOTIDE SEQUENCE [LARGE SCALE GENOMIC DNA]</scope>
    <source>
        <strain evidence="6">98ZLc_SE</strain>
    </source>
</reference>
<dbReference type="PANTHER" id="PTHR10814">
    <property type="entry name" value="TRANSDUCIN-LIKE ENHANCER PROTEIN"/>
    <property type="match status" value="1"/>
</dbReference>
<proteinExistence type="inferred from homology"/>
<comment type="caution">
    <text evidence="6">The sequence shown here is derived from an EMBL/GenBank/DDBJ whole genome shotgun (WGS) entry which is preliminary data.</text>
</comment>
<comment type="subcellular location">
    <subcellularLocation>
        <location evidence="1">Nucleus</location>
    </subcellularLocation>
</comment>
<evidence type="ECO:0000256" key="3">
    <source>
        <dbReference type="ARBA" id="ARBA00023242"/>
    </source>
</evidence>
<dbReference type="Pfam" id="PF03920">
    <property type="entry name" value="TLE_N"/>
    <property type="match status" value="1"/>
</dbReference>
<evidence type="ECO:0000313" key="6">
    <source>
        <dbReference type="EMBL" id="KAK6631467.1"/>
    </source>
</evidence>
<name>A0ABR1AZ59_POLSC</name>
<accession>A0ABR1AZ59</accession>
<evidence type="ECO:0000313" key="7">
    <source>
        <dbReference type="Proteomes" id="UP001359485"/>
    </source>
</evidence>
<dbReference type="InterPro" id="IPR009146">
    <property type="entry name" value="Groucho_enhance"/>
</dbReference>
<organism evidence="6 7">
    <name type="scientific">Polyplax serrata</name>
    <name type="common">Common mouse louse</name>
    <dbReference type="NCBI Taxonomy" id="468196"/>
    <lineage>
        <taxon>Eukaryota</taxon>
        <taxon>Metazoa</taxon>
        <taxon>Ecdysozoa</taxon>
        <taxon>Arthropoda</taxon>
        <taxon>Hexapoda</taxon>
        <taxon>Insecta</taxon>
        <taxon>Pterygota</taxon>
        <taxon>Neoptera</taxon>
        <taxon>Paraneoptera</taxon>
        <taxon>Psocodea</taxon>
        <taxon>Troctomorpha</taxon>
        <taxon>Phthiraptera</taxon>
        <taxon>Anoplura</taxon>
        <taxon>Polyplacidae</taxon>
        <taxon>Polyplax</taxon>
    </lineage>
</organism>
<feature type="region of interest" description="Disordered" evidence="4">
    <location>
        <begin position="64"/>
        <end position="85"/>
    </location>
</feature>
<keyword evidence="7" id="KW-1185">Reference proteome</keyword>